<dbReference type="EMBL" id="CAFBQU010000015">
    <property type="protein sequence ID" value="CAB5064587.1"/>
    <property type="molecule type" value="Genomic_DNA"/>
</dbReference>
<evidence type="ECO:0000256" key="1">
    <source>
        <dbReference type="ARBA" id="ARBA00001946"/>
    </source>
</evidence>
<dbReference type="InterPro" id="IPR000760">
    <property type="entry name" value="Inositol_monophosphatase-like"/>
</dbReference>
<dbReference type="PANTHER" id="PTHR20854">
    <property type="entry name" value="INOSITOL MONOPHOSPHATASE"/>
    <property type="match status" value="1"/>
</dbReference>
<dbReference type="GO" id="GO:0046854">
    <property type="term" value="P:phosphatidylinositol phosphate biosynthetic process"/>
    <property type="evidence" value="ECO:0007669"/>
    <property type="project" value="InterPro"/>
</dbReference>
<proteinExistence type="predicted"/>
<dbReference type="AlphaFoldDB" id="A0A6J7QP41"/>
<dbReference type="PRINTS" id="PR00377">
    <property type="entry name" value="IMPHPHTASES"/>
</dbReference>
<dbReference type="PANTHER" id="PTHR20854:SF4">
    <property type="entry name" value="INOSITOL-1-MONOPHOSPHATASE-RELATED"/>
    <property type="match status" value="1"/>
</dbReference>
<dbReference type="InterPro" id="IPR020583">
    <property type="entry name" value="Inositol_monoP_metal-BS"/>
</dbReference>
<dbReference type="Gene3D" id="3.40.190.80">
    <property type="match status" value="1"/>
</dbReference>
<dbReference type="GO" id="GO:0006020">
    <property type="term" value="P:inositol metabolic process"/>
    <property type="evidence" value="ECO:0007669"/>
    <property type="project" value="TreeGrafter"/>
</dbReference>
<dbReference type="PROSITE" id="PS00630">
    <property type="entry name" value="IMP_2"/>
    <property type="match status" value="1"/>
</dbReference>
<dbReference type="FunFam" id="3.30.540.10:FF:000003">
    <property type="entry name" value="Inositol-1-monophosphatase"/>
    <property type="match status" value="1"/>
</dbReference>
<dbReference type="Pfam" id="PF00459">
    <property type="entry name" value="Inositol_P"/>
    <property type="match status" value="1"/>
</dbReference>
<comment type="cofactor">
    <cofactor evidence="1">
        <name>Mg(2+)</name>
        <dbReference type="ChEBI" id="CHEBI:18420"/>
    </cofactor>
</comment>
<accession>A0A6J7QP41</accession>
<organism evidence="5">
    <name type="scientific">freshwater metagenome</name>
    <dbReference type="NCBI Taxonomy" id="449393"/>
    <lineage>
        <taxon>unclassified sequences</taxon>
        <taxon>metagenomes</taxon>
        <taxon>ecological metagenomes</taxon>
    </lineage>
</organism>
<dbReference type="EMBL" id="CAFBPN010000021">
    <property type="protein sequence ID" value="CAB5016192.1"/>
    <property type="molecule type" value="Genomic_DNA"/>
</dbReference>
<keyword evidence="2" id="KW-0479">Metal-binding</keyword>
<dbReference type="PROSITE" id="PS00629">
    <property type="entry name" value="IMP_1"/>
    <property type="match status" value="1"/>
</dbReference>
<evidence type="ECO:0000256" key="2">
    <source>
        <dbReference type="ARBA" id="ARBA00022723"/>
    </source>
</evidence>
<evidence type="ECO:0000313" key="6">
    <source>
        <dbReference type="EMBL" id="CAB5064587.1"/>
    </source>
</evidence>
<gene>
    <name evidence="5" type="ORF">UFOPK4098_00591</name>
    <name evidence="6" type="ORF">UFOPK4347_00773</name>
</gene>
<dbReference type="GO" id="GO:0007165">
    <property type="term" value="P:signal transduction"/>
    <property type="evidence" value="ECO:0007669"/>
    <property type="project" value="TreeGrafter"/>
</dbReference>
<keyword evidence="4" id="KW-0460">Magnesium</keyword>
<dbReference type="GO" id="GO:0008934">
    <property type="term" value="F:inositol monophosphate 1-phosphatase activity"/>
    <property type="evidence" value="ECO:0007669"/>
    <property type="project" value="TreeGrafter"/>
</dbReference>
<dbReference type="InterPro" id="IPR020550">
    <property type="entry name" value="Inositol_monophosphatase_CS"/>
</dbReference>
<sequence length="262" mass="28673">MSNHIDIAAELDFALHLADLADAHTLSPFYRRDFSVDWKENKTEVTELDRATERLLADEIMRHREPHAIFGEEFGAAGASSAPLTWIIDPIDGTSNYTRGIPVWATLIALVNADDEPLVAVVSAPALHSRWWAGRGMGAFTSRGKIQVSNVRTLDEAQVSVTHHAAWDQVGGTQQLVELQRRAYRSRGFGDFWQHMLVAEGNIDAAVDAIGLEPYDTAAVCLVVREAGGTFTDRLGAASFRNGSAVTSNGHLHSDVLNIIRC</sequence>
<dbReference type="GO" id="GO:0046872">
    <property type="term" value="F:metal ion binding"/>
    <property type="evidence" value="ECO:0007669"/>
    <property type="project" value="UniProtKB-KW"/>
</dbReference>
<protein>
    <submittedName>
        <fullName evidence="5">Unannotated protein</fullName>
    </submittedName>
</protein>
<evidence type="ECO:0000313" key="5">
    <source>
        <dbReference type="EMBL" id="CAB5016192.1"/>
    </source>
</evidence>
<dbReference type="Gene3D" id="3.30.540.10">
    <property type="entry name" value="Fructose-1,6-Bisphosphatase, subunit A, domain 1"/>
    <property type="match status" value="1"/>
</dbReference>
<evidence type="ECO:0000256" key="4">
    <source>
        <dbReference type="ARBA" id="ARBA00022842"/>
    </source>
</evidence>
<keyword evidence="3" id="KW-0378">Hydrolase</keyword>
<dbReference type="SUPFAM" id="SSF56655">
    <property type="entry name" value="Carbohydrate phosphatase"/>
    <property type="match status" value="1"/>
</dbReference>
<name>A0A6J7QP41_9ZZZZ</name>
<reference evidence="5" key="1">
    <citation type="submission" date="2020-05" db="EMBL/GenBank/DDBJ databases">
        <authorList>
            <person name="Chiriac C."/>
            <person name="Salcher M."/>
            <person name="Ghai R."/>
            <person name="Kavagutti S V."/>
        </authorList>
    </citation>
    <scope>NUCLEOTIDE SEQUENCE</scope>
</reference>
<evidence type="ECO:0000256" key="3">
    <source>
        <dbReference type="ARBA" id="ARBA00022801"/>
    </source>
</evidence>